<accession>A0ABZ0IUP3</accession>
<evidence type="ECO:0000313" key="2">
    <source>
        <dbReference type="EMBL" id="WOK08758.1"/>
    </source>
</evidence>
<evidence type="ECO:0008006" key="4">
    <source>
        <dbReference type="Google" id="ProtNLM"/>
    </source>
</evidence>
<dbReference type="EMBL" id="CP136051">
    <property type="protein sequence ID" value="WOK08758.1"/>
    <property type="molecule type" value="Genomic_DNA"/>
</dbReference>
<feature type="compositionally biased region" description="Low complexity" evidence="1">
    <location>
        <begin position="112"/>
        <end position="126"/>
    </location>
</feature>
<dbReference type="Proteomes" id="UP001302349">
    <property type="component" value="Chromosome"/>
</dbReference>
<organism evidence="2 3">
    <name type="scientific">Imperialibacter roseus</name>
    <dbReference type="NCBI Taxonomy" id="1324217"/>
    <lineage>
        <taxon>Bacteria</taxon>
        <taxon>Pseudomonadati</taxon>
        <taxon>Bacteroidota</taxon>
        <taxon>Cytophagia</taxon>
        <taxon>Cytophagales</taxon>
        <taxon>Flammeovirgaceae</taxon>
        <taxon>Imperialibacter</taxon>
    </lineage>
</organism>
<keyword evidence="3" id="KW-1185">Reference proteome</keyword>
<feature type="compositionally biased region" description="Basic and acidic residues" evidence="1">
    <location>
        <begin position="300"/>
        <end position="310"/>
    </location>
</feature>
<evidence type="ECO:0000256" key="1">
    <source>
        <dbReference type="SAM" id="MobiDB-lite"/>
    </source>
</evidence>
<name>A0ABZ0IUP3_9BACT</name>
<feature type="region of interest" description="Disordered" evidence="1">
    <location>
        <begin position="287"/>
        <end position="310"/>
    </location>
</feature>
<evidence type="ECO:0000313" key="3">
    <source>
        <dbReference type="Proteomes" id="UP001302349"/>
    </source>
</evidence>
<feature type="compositionally biased region" description="Polar residues" evidence="1">
    <location>
        <begin position="255"/>
        <end position="267"/>
    </location>
</feature>
<gene>
    <name evidence="2" type="ORF">RT717_08930</name>
</gene>
<protein>
    <recommendedName>
        <fullName evidence="4">FimV C-terminal domain-containing protein</fullName>
    </recommendedName>
</protein>
<reference evidence="2 3" key="1">
    <citation type="journal article" date="2023" name="Microbiol. Resour. Announc.">
        <title>Complete Genome Sequence of Imperialibacter roseus strain P4T.</title>
        <authorList>
            <person name="Tizabi D.R."/>
            <person name="Bachvaroff T."/>
            <person name="Hill R.T."/>
        </authorList>
    </citation>
    <scope>NUCLEOTIDE SEQUENCE [LARGE SCALE GENOMIC DNA]</scope>
    <source>
        <strain evidence="2 3">P4T</strain>
    </source>
</reference>
<dbReference type="RefSeq" id="WP_317491391.1">
    <property type="nucleotide sequence ID" value="NZ_CP136051.1"/>
</dbReference>
<sequence>MNKKEVLQIIRNPKAITIGQLKDIEEMAADYPYFQGAHTLVAIGNKSQSSPDAQKSVVKAALYATDRMYLKELLAGNISQPDTAIIESPPVEPTNEEKPPAEQSEVVEEPVAETPQAPPVTVVAPAQKEEAEVPPFEPDPAPSDTDYSSHEHLSDSEHDDLLKQVFANLEALKKTKSHYLEVERKLEDAEFEEAQAKAVKKATSNQEKPKPSQKKTVKTSARDTSATKKKIAKTTPSGQAKQKSAGATKDKAAGSSASKPATGNTVANPIKKNDQASIIDAFIKTNPSIKPQTQESQKVATKDLSEPSQKLKDELVTENLALILTRQGKNERAVEVYEKLILKIPEKKAYFAARIADLQK</sequence>
<proteinExistence type="predicted"/>
<feature type="compositionally biased region" description="Polar residues" evidence="1">
    <location>
        <begin position="287"/>
        <end position="299"/>
    </location>
</feature>
<feature type="region of interest" description="Disordered" evidence="1">
    <location>
        <begin position="81"/>
        <end position="159"/>
    </location>
</feature>
<feature type="region of interest" description="Disordered" evidence="1">
    <location>
        <begin position="194"/>
        <end position="271"/>
    </location>
</feature>
<feature type="compositionally biased region" description="Basic and acidic residues" evidence="1">
    <location>
        <begin position="147"/>
        <end position="159"/>
    </location>
</feature>